<keyword evidence="1" id="KW-1133">Transmembrane helix</keyword>
<dbReference type="PANTHER" id="PTHR37947">
    <property type="entry name" value="BLL2462 PROTEIN"/>
    <property type="match status" value="1"/>
</dbReference>
<name>A0A381VJC6_9ZZZZ</name>
<feature type="transmembrane region" description="Helical" evidence="1">
    <location>
        <begin position="37"/>
        <end position="54"/>
    </location>
</feature>
<dbReference type="PANTHER" id="PTHR37947:SF1">
    <property type="entry name" value="BLL2462 PROTEIN"/>
    <property type="match status" value="1"/>
</dbReference>
<evidence type="ECO:0000313" key="2">
    <source>
        <dbReference type="EMBL" id="SVA40465.1"/>
    </source>
</evidence>
<keyword evidence="1" id="KW-0472">Membrane</keyword>
<proteinExistence type="predicted"/>
<feature type="transmembrane region" description="Helical" evidence="1">
    <location>
        <begin position="12"/>
        <end position="30"/>
    </location>
</feature>
<gene>
    <name evidence="2" type="ORF">METZ01_LOCUS93319</name>
</gene>
<dbReference type="Gene3D" id="2.60.40.10">
    <property type="entry name" value="Immunoglobulins"/>
    <property type="match status" value="1"/>
</dbReference>
<reference evidence="2" key="1">
    <citation type="submission" date="2018-05" db="EMBL/GenBank/DDBJ databases">
        <authorList>
            <person name="Lanie J.A."/>
            <person name="Ng W.-L."/>
            <person name="Kazmierczak K.M."/>
            <person name="Andrzejewski T.M."/>
            <person name="Davidsen T.M."/>
            <person name="Wayne K.J."/>
            <person name="Tettelin H."/>
            <person name="Glass J.I."/>
            <person name="Rusch D."/>
            <person name="Podicherti R."/>
            <person name="Tsui H.-C.T."/>
            <person name="Winkler M.E."/>
        </authorList>
    </citation>
    <scope>NUCLEOTIDE SEQUENCE</scope>
</reference>
<evidence type="ECO:0000256" key="1">
    <source>
        <dbReference type="SAM" id="Phobius"/>
    </source>
</evidence>
<dbReference type="EMBL" id="UINC01009006">
    <property type="protein sequence ID" value="SVA40465.1"/>
    <property type="molecule type" value="Genomic_DNA"/>
</dbReference>
<accession>A0A381VJC6</accession>
<dbReference type="InterPro" id="IPR036465">
    <property type="entry name" value="vWFA_dom_sf"/>
</dbReference>
<dbReference type="AlphaFoldDB" id="A0A381VJC6"/>
<evidence type="ECO:0008006" key="3">
    <source>
        <dbReference type="Google" id="ProtNLM"/>
    </source>
</evidence>
<keyword evidence="1" id="KW-0812">Transmembrane</keyword>
<sequence>MISLTTPDLLFWFVLLFSVIVFILSYIRFFSYSGFKIIIFLRGTALILVLLLFLNPKIDIKRKESKSLVWQIFIDKSLSMRYYKQPSSSAYLSGIISFLDQLKQSDVQMDVYSFGSQLDTVGKVSDLGLNSGSTNLGHVFRKMDDNKRKRIAGAVIFTDGQINQGSLPSSFDLKPTFPIHIIGVGDTIPMIDLAVQSIDAPPVVVKGEKIDLDVLISSLGNISERINVTLFHGDRLIGSKVINVSGHGGKDRVRFRVEPATVGETSYRVQVSALADEINIQNNRQIVRIHILKDKYRIAMLTGAPNYNTSILKHYIGENQKYELDHFVYGKDGFSPDIKSFWEKKYQLIIFDNHPVTQNEHDWKSFNRIFAKKLISHQSGFTIISGPESLPATISSYLNLMNLEIKKPILMSGNQTEWNFTKEWVNLFAFQGIEWALEENINLPPLASGIETTTSEQFILAEYNVSGVNVPLLVAGEKKSMRYIFWSSPDMFSLHYKLQGSNQSKLLRDMWNIMFGWLMKTGGNKEFFFRTDKNSYQQGEAILLTGKPTLSTTIVMNDGIVNLFSDGNKISVKPLSFDLESKEYKSRFWASQSGQIEYTVEINQNEESYVIGRGSFDVEESQIELNHVFLNDSPLKIISQKTDGEFRYWENRHSLVDLINPKTKSESYVQRAVLHENIWIMVSILILLTSEWILRRRVGLM</sequence>
<organism evidence="2">
    <name type="scientific">marine metagenome</name>
    <dbReference type="NCBI Taxonomy" id="408172"/>
    <lineage>
        <taxon>unclassified sequences</taxon>
        <taxon>metagenomes</taxon>
        <taxon>ecological metagenomes</taxon>
    </lineage>
</organism>
<protein>
    <recommendedName>
        <fullName evidence="3">VWFA domain-containing protein</fullName>
    </recommendedName>
</protein>
<dbReference type="InterPro" id="IPR013783">
    <property type="entry name" value="Ig-like_fold"/>
</dbReference>
<dbReference type="SUPFAM" id="SSF53300">
    <property type="entry name" value="vWA-like"/>
    <property type="match status" value="1"/>
</dbReference>